<dbReference type="OMA" id="WEESMHY"/>
<evidence type="ECO:0000313" key="4">
    <source>
        <dbReference type="Proteomes" id="UP000002280"/>
    </source>
</evidence>
<dbReference type="Ensembl" id="ENSMODT00000014323.3">
    <property type="protein sequence ID" value="ENSMODP00000014064.3"/>
    <property type="gene ID" value="ENSMODG00000011241.3"/>
</dbReference>
<keyword evidence="4" id="KW-1185">Reference proteome</keyword>
<dbReference type="GO" id="GO:0005829">
    <property type="term" value="C:cytosol"/>
    <property type="evidence" value="ECO:0000318"/>
    <property type="project" value="GO_Central"/>
</dbReference>
<dbReference type="GeneTree" id="ENSGT00940000156164"/>
<sequence>PGKPQGNRWASGQYKQHGKKIKKVKRIQIPSKPTYSLNLWSMIKNYIGKELSKIPLLVNFSEPLSMLQRLTEDLEYHELLDQAARCENSLEQMCYVGAFIVSSYSTTVFRTNMPFSPLLGETFELDQTEESGFRSLCEQVNQHPPVAAHHVDSRNGWTFHQEIEITGKFHGKFLDITPSGTVHCIFHATGHHYTWKKALTTVNNIILGKLWIDQSGEIEIANHKTGDKCILKFIPQSYLSQDVPRKITGQVIDPSKKVHFALLGTWDEKVERFQVFPAKEYAREADPGVILWKRNPLPKNAENMYYFSEFALTLNALEDGVAPTDSRLRPDQRLMENGYWDEANAEKWRLEEKQRVSTKKREGRAARATDSGTSALHKALWFEQKEDPITRELVHMYRGGYWECKEKRNWALCPNIF</sequence>
<name>F6RMU5_MONDO</name>
<dbReference type="Bgee" id="ENSMODG00000011241">
    <property type="expression patterns" value="Expressed in spermatocyte and 3 other cell types or tissues"/>
</dbReference>
<dbReference type="Proteomes" id="UP000002280">
    <property type="component" value="Chromosome X"/>
</dbReference>
<dbReference type="FunFam" id="2.40.160.120:FF:000031">
    <property type="entry name" value="Oxysterol-binding protein 2"/>
    <property type="match status" value="1"/>
</dbReference>
<dbReference type="PANTHER" id="PTHR10972:SF205">
    <property type="entry name" value="OXYSTEROL-BINDING PROTEIN 1"/>
    <property type="match status" value="1"/>
</dbReference>
<dbReference type="InterPro" id="IPR037239">
    <property type="entry name" value="OSBP_sf"/>
</dbReference>
<accession>F6RMU5</accession>
<dbReference type="PANTHER" id="PTHR10972">
    <property type="entry name" value="OXYSTEROL-BINDING PROTEIN-RELATED"/>
    <property type="match status" value="1"/>
</dbReference>
<keyword evidence="2" id="KW-0597">Phosphoprotein</keyword>
<dbReference type="HOGENOM" id="CLU_007105_5_1_1"/>
<evidence type="ECO:0000313" key="3">
    <source>
        <dbReference type="Ensembl" id="ENSMODP00000014064.3"/>
    </source>
</evidence>
<proteinExistence type="inferred from homology"/>
<dbReference type="eggNOG" id="KOG1737">
    <property type="taxonomic scope" value="Eukaryota"/>
</dbReference>
<evidence type="ECO:0000256" key="1">
    <source>
        <dbReference type="ARBA" id="ARBA00008842"/>
    </source>
</evidence>
<reference evidence="3" key="2">
    <citation type="submission" date="2025-08" db="UniProtKB">
        <authorList>
            <consortium name="Ensembl"/>
        </authorList>
    </citation>
    <scope>IDENTIFICATION</scope>
</reference>
<evidence type="ECO:0008006" key="5">
    <source>
        <dbReference type="Google" id="ProtNLM"/>
    </source>
</evidence>
<dbReference type="InParanoid" id="F6RMU5"/>
<comment type="similarity">
    <text evidence="1">Belongs to the OSBP family.</text>
</comment>
<protein>
    <recommendedName>
        <fullName evidence="5">Oxysterol-binding protein</fullName>
    </recommendedName>
</protein>
<reference evidence="3 4" key="1">
    <citation type="journal article" date="2007" name="Nature">
        <title>Genome of the marsupial Monodelphis domestica reveals innovation in non-coding sequences.</title>
        <authorList>
            <person name="Mikkelsen T.S."/>
            <person name="Wakefield M.J."/>
            <person name="Aken B."/>
            <person name="Amemiya C.T."/>
            <person name="Chang J.L."/>
            <person name="Duke S."/>
            <person name="Garber M."/>
            <person name="Gentles A.J."/>
            <person name="Goodstadt L."/>
            <person name="Heger A."/>
            <person name="Jurka J."/>
            <person name="Kamal M."/>
            <person name="Mauceli E."/>
            <person name="Searle S.M."/>
            <person name="Sharpe T."/>
            <person name="Baker M.L."/>
            <person name="Batzer M.A."/>
            <person name="Benos P.V."/>
            <person name="Belov K."/>
            <person name="Clamp M."/>
            <person name="Cook A."/>
            <person name="Cuff J."/>
            <person name="Das R."/>
            <person name="Davidow L."/>
            <person name="Deakin J.E."/>
            <person name="Fazzari M.J."/>
            <person name="Glass J.L."/>
            <person name="Grabherr M."/>
            <person name="Greally J.M."/>
            <person name="Gu W."/>
            <person name="Hore T.A."/>
            <person name="Huttley G.A."/>
            <person name="Kleber M."/>
            <person name="Jirtle R.L."/>
            <person name="Koina E."/>
            <person name="Lee J.T."/>
            <person name="Mahony S."/>
            <person name="Marra M.A."/>
            <person name="Miller R.D."/>
            <person name="Nicholls R.D."/>
            <person name="Oda M."/>
            <person name="Papenfuss A.T."/>
            <person name="Parra Z.E."/>
            <person name="Pollock D.D."/>
            <person name="Ray D.A."/>
            <person name="Schein J.E."/>
            <person name="Speed T.P."/>
            <person name="Thompson K."/>
            <person name="VandeBerg J.L."/>
            <person name="Wade C.M."/>
            <person name="Walker J.A."/>
            <person name="Waters P.D."/>
            <person name="Webber C."/>
            <person name="Weidman J.R."/>
            <person name="Xie X."/>
            <person name="Zody M.C."/>
            <person name="Baldwin J."/>
            <person name="Abdouelleil A."/>
            <person name="Abdulkadir J."/>
            <person name="Abebe A."/>
            <person name="Abera B."/>
            <person name="Abreu J."/>
            <person name="Acer S.C."/>
            <person name="Aftuck L."/>
            <person name="Alexander A."/>
            <person name="An P."/>
            <person name="Anderson E."/>
            <person name="Anderson S."/>
            <person name="Arachi H."/>
            <person name="Azer M."/>
            <person name="Bachantsang P."/>
            <person name="Barry A."/>
            <person name="Bayul T."/>
            <person name="Berlin A."/>
            <person name="Bessette D."/>
            <person name="Bloom T."/>
            <person name="Bloom T."/>
            <person name="Boguslavskiy L."/>
            <person name="Bonnet C."/>
            <person name="Boukhgalter B."/>
            <person name="Bourzgui I."/>
            <person name="Brown A."/>
            <person name="Cahill P."/>
            <person name="Channer S."/>
            <person name="Cheshatsang Y."/>
            <person name="Chuda L."/>
            <person name="Citroen M."/>
            <person name="Collymore A."/>
            <person name="Cooke P."/>
            <person name="Costello M."/>
            <person name="D'Aco K."/>
            <person name="Daza R."/>
            <person name="De Haan G."/>
            <person name="DeGray S."/>
            <person name="DeMaso C."/>
            <person name="Dhargay N."/>
            <person name="Dooley K."/>
            <person name="Dooley E."/>
            <person name="Doricent M."/>
            <person name="Dorje P."/>
            <person name="Dorjee K."/>
            <person name="Dupes A."/>
            <person name="Elong R."/>
            <person name="Falk J."/>
            <person name="Farina A."/>
            <person name="Faro S."/>
            <person name="Ferguson D."/>
            <person name="Fisher S."/>
            <person name="Foley C.D."/>
            <person name="Franke A."/>
            <person name="Friedrich D."/>
            <person name="Gadbois L."/>
            <person name="Gearin G."/>
            <person name="Gearin C.R."/>
            <person name="Giannoukos G."/>
            <person name="Goode T."/>
            <person name="Graham J."/>
            <person name="Grandbois E."/>
            <person name="Grewal S."/>
            <person name="Gyaltsen K."/>
            <person name="Hafez N."/>
            <person name="Hagos B."/>
            <person name="Hall J."/>
            <person name="Henson C."/>
            <person name="Hollinger A."/>
            <person name="Honan T."/>
            <person name="Huard M.D."/>
            <person name="Hughes L."/>
            <person name="Hurhula B."/>
            <person name="Husby M.E."/>
            <person name="Kamat A."/>
            <person name="Kanga B."/>
            <person name="Kashin S."/>
            <person name="Khazanovich D."/>
            <person name="Kisner P."/>
            <person name="Lance K."/>
            <person name="Lara M."/>
            <person name="Lee W."/>
            <person name="Lennon N."/>
            <person name="Letendre F."/>
            <person name="LeVine R."/>
            <person name="Lipovsky A."/>
            <person name="Liu X."/>
            <person name="Liu J."/>
            <person name="Liu S."/>
            <person name="Lokyitsang T."/>
            <person name="Lokyitsang Y."/>
            <person name="Lubonja R."/>
            <person name="Lui A."/>
            <person name="MacDonald P."/>
            <person name="Magnisalis V."/>
            <person name="Maru K."/>
            <person name="Matthews C."/>
            <person name="McCusker W."/>
            <person name="McDonough S."/>
            <person name="Mehta T."/>
            <person name="Meldrim J."/>
            <person name="Meneus L."/>
            <person name="Mihai O."/>
            <person name="Mihalev A."/>
            <person name="Mihova T."/>
            <person name="Mittelman R."/>
            <person name="Mlenga V."/>
            <person name="Montmayeur A."/>
            <person name="Mulrain L."/>
            <person name="Navidi A."/>
            <person name="Naylor J."/>
            <person name="Negash T."/>
            <person name="Nguyen T."/>
            <person name="Nguyen N."/>
            <person name="Nicol R."/>
            <person name="Norbu C."/>
            <person name="Norbu N."/>
            <person name="Novod N."/>
            <person name="O'Neill B."/>
            <person name="Osman S."/>
            <person name="Markiewicz E."/>
            <person name="Oyono O.L."/>
            <person name="Patti C."/>
            <person name="Phunkhang P."/>
            <person name="Pierre F."/>
            <person name="Priest M."/>
            <person name="Raghuraman S."/>
            <person name="Rege F."/>
            <person name="Reyes R."/>
            <person name="Rise C."/>
            <person name="Rogov P."/>
            <person name="Ross K."/>
            <person name="Ryan E."/>
            <person name="Settipalli S."/>
            <person name="Shea T."/>
            <person name="Sherpa N."/>
            <person name="Shi L."/>
            <person name="Shih D."/>
            <person name="Sparrow T."/>
            <person name="Spaulding J."/>
            <person name="Stalker J."/>
            <person name="Stange-Thomann N."/>
            <person name="Stavropoulos S."/>
            <person name="Stone C."/>
            <person name="Strader C."/>
            <person name="Tesfaye S."/>
            <person name="Thomson T."/>
            <person name="Thoulutsang Y."/>
            <person name="Thoulutsang D."/>
            <person name="Topham K."/>
            <person name="Topping I."/>
            <person name="Tsamla T."/>
            <person name="Vassiliev H."/>
            <person name="Vo A."/>
            <person name="Wangchuk T."/>
            <person name="Wangdi T."/>
            <person name="Weiand M."/>
            <person name="Wilkinson J."/>
            <person name="Wilson A."/>
            <person name="Yadav S."/>
            <person name="Young G."/>
            <person name="Yu Q."/>
            <person name="Zembek L."/>
            <person name="Zhong D."/>
            <person name="Zimmer A."/>
            <person name="Zwirko Z."/>
            <person name="Jaffe D.B."/>
            <person name="Alvarez P."/>
            <person name="Brockman W."/>
            <person name="Butler J."/>
            <person name="Chin C."/>
            <person name="Gnerre S."/>
            <person name="MacCallum I."/>
            <person name="Graves J.A."/>
            <person name="Ponting C.P."/>
            <person name="Breen M."/>
            <person name="Samollow P.B."/>
            <person name="Lander E.S."/>
            <person name="Lindblad-Toh K."/>
        </authorList>
    </citation>
    <scope>NUCLEOTIDE SEQUENCE [LARGE SCALE GENOMIC DNA]</scope>
</reference>
<dbReference type="AlphaFoldDB" id="F6RMU5"/>
<dbReference type="InterPro" id="IPR000648">
    <property type="entry name" value="Oxysterol-bd"/>
</dbReference>
<reference evidence="3" key="3">
    <citation type="submission" date="2025-09" db="UniProtKB">
        <authorList>
            <consortium name="Ensembl"/>
        </authorList>
    </citation>
    <scope>IDENTIFICATION</scope>
</reference>
<dbReference type="SUPFAM" id="SSF144000">
    <property type="entry name" value="Oxysterol-binding protein-like"/>
    <property type="match status" value="1"/>
</dbReference>
<dbReference type="Gene3D" id="2.40.160.120">
    <property type="match status" value="1"/>
</dbReference>
<dbReference type="GO" id="GO:0032934">
    <property type="term" value="F:sterol binding"/>
    <property type="evidence" value="ECO:0000318"/>
    <property type="project" value="GO_Central"/>
</dbReference>
<dbReference type="GO" id="GO:0005886">
    <property type="term" value="C:plasma membrane"/>
    <property type="evidence" value="ECO:0000318"/>
    <property type="project" value="GO_Central"/>
</dbReference>
<organism evidence="3 4">
    <name type="scientific">Monodelphis domestica</name>
    <name type="common">Gray short-tailed opossum</name>
    <dbReference type="NCBI Taxonomy" id="13616"/>
    <lineage>
        <taxon>Eukaryota</taxon>
        <taxon>Metazoa</taxon>
        <taxon>Chordata</taxon>
        <taxon>Craniata</taxon>
        <taxon>Vertebrata</taxon>
        <taxon>Euteleostomi</taxon>
        <taxon>Mammalia</taxon>
        <taxon>Metatheria</taxon>
        <taxon>Didelphimorphia</taxon>
        <taxon>Didelphidae</taxon>
        <taxon>Monodelphis</taxon>
    </lineage>
</organism>
<dbReference type="Pfam" id="PF01237">
    <property type="entry name" value="Oxysterol_BP"/>
    <property type="match status" value="1"/>
</dbReference>
<dbReference type="STRING" id="13616.ENSMODP00000014064"/>
<evidence type="ECO:0000256" key="2">
    <source>
        <dbReference type="ARBA" id="ARBA00022553"/>
    </source>
</evidence>
<dbReference type="GO" id="GO:0097038">
    <property type="term" value="C:perinuclear endoplasmic reticulum"/>
    <property type="evidence" value="ECO:0000318"/>
    <property type="project" value="GO_Central"/>
</dbReference>